<evidence type="ECO:0000313" key="1">
    <source>
        <dbReference type="Proteomes" id="UP000887580"/>
    </source>
</evidence>
<evidence type="ECO:0000313" key="2">
    <source>
        <dbReference type="WBParaSite" id="PS1159_v2.g6213.t1"/>
    </source>
</evidence>
<protein>
    <submittedName>
        <fullName evidence="2">Uncharacterized protein</fullName>
    </submittedName>
</protein>
<organism evidence="1 2">
    <name type="scientific">Panagrolaimus sp. PS1159</name>
    <dbReference type="NCBI Taxonomy" id="55785"/>
    <lineage>
        <taxon>Eukaryota</taxon>
        <taxon>Metazoa</taxon>
        <taxon>Ecdysozoa</taxon>
        <taxon>Nematoda</taxon>
        <taxon>Chromadorea</taxon>
        <taxon>Rhabditida</taxon>
        <taxon>Tylenchina</taxon>
        <taxon>Panagrolaimomorpha</taxon>
        <taxon>Panagrolaimoidea</taxon>
        <taxon>Panagrolaimidae</taxon>
        <taxon>Panagrolaimus</taxon>
    </lineage>
</organism>
<proteinExistence type="predicted"/>
<accession>A0AC35GK77</accession>
<reference evidence="2" key="1">
    <citation type="submission" date="2022-11" db="UniProtKB">
        <authorList>
            <consortium name="WormBaseParasite"/>
        </authorList>
    </citation>
    <scope>IDENTIFICATION</scope>
</reference>
<dbReference type="Proteomes" id="UP000887580">
    <property type="component" value="Unplaced"/>
</dbReference>
<dbReference type="WBParaSite" id="PS1159_v2.g6213.t1">
    <property type="protein sequence ID" value="PS1159_v2.g6213.t1"/>
    <property type="gene ID" value="PS1159_v2.g6213"/>
</dbReference>
<sequence>MKDFDTCKNAIPWASLFSMIIGISGCVFFTLSFADGMEGFLFQLNTISKMFDPSLNITVRSMMFKIAAIFCFSVIIFLVINVFATSALSIPTSAAINERRRKSGSNEPQFLLYRILSNSRTIAFAIGFAHTILVFWIFILCISSMAFISYLIFYISMQQFCIFVDNQCFDFRILIPVVKKLTNDVSF</sequence>
<name>A0AC35GK77_9BILA</name>